<evidence type="ECO:0000256" key="9">
    <source>
        <dbReference type="RuleBase" id="RU004187"/>
    </source>
</evidence>
<comment type="similarity">
    <text evidence="2 9">Belongs to the TCP-1 chaperonin family.</text>
</comment>
<keyword evidence="12" id="KW-1185">Reference proteome</keyword>
<keyword evidence="6 9" id="KW-0067">ATP-binding</keyword>
<dbReference type="InterPro" id="IPR027409">
    <property type="entry name" value="GroEL-like_apical_dom_sf"/>
</dbReference>
<dbReference type="SUPFAM" id="SSF52029">
    <property type="entry name" value="GroEL apical domain-like"/>
    <property type="match status" value="1"/>
</dbReference>
<evidence type="ECO:0000313" key="12">
    <source>
        <dbReference type="Proteomes" id="UP001626550"/>
    </source>
</evidence>
<dbReference type="InterPro" id="IPR053374">
    <property type="entry name" value="TCP-1_chaperonin"/>
</dbReference>
<evidence type="ECO:0000256" key="5">
    <source>
        <dbReference type="ARBA" id="ARBA00022741"/>
    </source>
</evidence>
<dbReference type="InterPro" id="IPR017998">
    <property type="entry name" value="Chaperone_TCP-1"/>
</dbReference>
<reference evidence="11 12" key="1">
    <citation type="submission" date="2024-11" db="EMBL/GenBank/DDBJ databases">
        <title>Adaptive evolution of stress response genes in parasites aligns with host niche diversity.</title>
        <authorList>
            <person name="Hahn C."/>
            <person name="Resl P."/>
        </authorList>
    </citation>
    <scope>NUCLEOTIDE SEQUENCE [LARGE SCALE GENOMIC DNA]</scope>
    <source>
        <strain evidence="11">EGGRZ-B1_66</strain>
        <tissue evidence="11">Body</tissue>
    </source>
</reference>
<proteinExistence type="inferred from homology"/>
<sequence length="563" mass="61358">MKNNSLSRVWLLRSMVSLIVVPINIIQLSLQPIQVLSQGADEERAENARISSFVGAIAIGDMIKSTLGPKGMDKILINEGDTVQVTNDGATILRSVSVENPAAKVLIEMSKVQDDEVGDGTTSVTVLASQLLKEAEKLVGLKIHPQTICQAYRKASDVSLKALEDAANSYKVDMKVKEVPAEFRNQLTNIAMTTLSSKLLTQHKEHFAKLAVDAILRLKGSGNLQAIQVILKLGGTLSDSYLDEGFLLDKTIGVNQPKKMENCKILIANTPMDTDKIKVFGSKIKVDAISKVAELELAEKEKMKDKVNKILKHNCNVFINRQLIYNYPEQLFTDAGVMAIEHADFEGVERLALVTGGEIVSTFDSPEATKLGTCDVIEEVTIGEDRLIRFGGVALGEACTIVLRGATKSILAEAERSLHDALCVLSETVKDPRVVCGGGACEMLMADAVMQEAQKMPNKMAVGMEAFARSLTELPTVIAENGGFDSIDLINQLKAKHREGNNFMGLDMVNGEIADMRKLGIMEAFKSKRQIVISASEAADMILRVDDIIRAAPRRRTDQAQCC</sequence>
<evidence type="ECO:0000313" key="11">
    <source>
        <dbReference type="EMBL" id="KAL3320275.1"/>
    </source>
</evidence>
<dbReference type="PRINTS" id="PR00304">
    <property type="entry name" value="TCOMPLEXTCP1"/>
</dbReference>
<keyword evidence="7 9" id="KW-0143">Chaperone</keyword>
<evidence type="ECO:0000256" key="3">
    <source>
        <dbReference type="ARBA" id="ARBA00018961"/>
    </source>
</evidence>
<dbReference type="SUPFAM" id="SSF54849">
    <property type="entry name" value="GroEL-intermediate domain like"/>
    <property type="match status" value="1"/>
</dbReference>
<dbReference type="FunFam" id="3.50.7.10:FF:000002">
    <property type="entry name" value="T-complex protein 1 subunit beta"/>
    <property type="match status" value="1"/>
</dbReference>
<dbReference type="GO" id="GO:0005832">
    <property type="term" value="C:chaperonin-containing T-complex"/>
    <property type="evidence" value="ECO:0007669"/>
    <property type="project" value="UniProtKB-ARBA"/>
</dbReference>
<keyword evidence="10" id="KW-0812">Transmembrane</keyword>
<keyword evidence="10" id="KW-1133">Transmembrane helix</keyword>
<dbReference type="FunFam" id="1.10.560.10:FF:000017">
    <property type="entry name" value="T-complex protein 1 subunit eta"/>
    <property type="match status" value="1"/>
</dbReference>
<dbReference type="Gene3D" id="1.10.560.10">
    <property type="entry name" value="GroEL-like equatorial domain"/>
    <property type="match status" value="1"/>
</dbReference>
<dbReference type="Pfam" id="PF00118">
    <property type="entry name" value="Cpn60_TCP1"/>
    <property type="match status" value="1"/>
</dbReference>
<gene>
    <name evidence="11" type="primary">CCT2</name>
    <name evidence="11" type="ORF">Ciccas_001047</name>
</gene>
<feature type="transmembrane region" description="Helical" evidence="10">
    <location>
        <begin position="12"/>
        <end position="30"/>
    </location>
</feature>
<accession>A0ABD2QL57</accession>
<keyword evidence="10" id="KW-0472">Membrane</keyword>
<dbReference type="AlphaFoldDB" id="A0ABD2QL57"/>
<dbReference type="EMBL" id="JBJKFK010000064">
    <property type="protein sequence ID" value="KAL3320275.1"/>
    <property type="molecule type" value="Genomic_DNA"/>
</dbReference>
<comment type="caution">
    <text evidence="11">The sequence shown here is derived from an EMBL/GenBank/DDBJ whole genome shotgun (WGS) entry which is preliminary data.</text>
</comment>
<dbReference type="CDD" id="cd03336">
    <property type="entry name" value="TCP1_beta"/>
    <property type="match status" value="1"/>
</dbReference>
<dbReference type="InterPro" id="IPR027413">
    <property type="entry name" value="GROEL-like_equatorial_sf"/>
</dbReference>
<dbReference type="PANTHER" id="PTHR11353">
    <property type="entry name" value="CHAPERONIN"/>
    <property type="match status" value="1"/>
</dbReference>
<name>A0ABD2QL57_9PLAT</name>
<evidence type="ECO:0000256" key="1">
    <source>
        <dbReference type="ARBA" id="ARBA00004496"/>
    </source>
</evidence>
<evidence type="ECO:0000256" key="2">
    <source>
        <dbReference type="ARBA" id="ARBA00008020"/>
    </source>
</evidence>
<dbReference type="SUPFAM" id="SSF48592">
    <property type="entry name" value="GroEL equatorial domain-like"/>
    <property type="match status" value="1"/>
</dbReference>
<dbReference type="PROSITE" id="PS00750">
    <property type="entry name" value="TCP1_1"/>
    <property type="match status" value="1"/>
</dbReference>
<dbReference type="FunFam" id="3.30.260.10:FF:000025">
    <property type="entry name" value="Chaperonin containing TCP1 subunit 2"/>
    <property type="match status" value="1"/>
</dbReference>
<dbReference type="PROSITE" id="PS00751">
    <property type="entry name" value="TCP1_2"/>
    <property type="match status" value="1"/>
</dbReference>
<dbReference type="Gene3D" id="3.30.260.10">
    <property type="entry name" value="TCP-1-like chaperonin intermediate domain"/>
    <property type="match status" value="1"/>
</dbReference>
<dbReference type="GO" id="GO:0005524">
    <property type="term" value="F:ATP binding"/>
    <property type="evidence" value="ECO:0007669"/>
    <property type="project" value="UniProtKB-KW"/>
</dbReference>
<evidence type="ECO:0000256" key="8">
    <source>
        <dbReference type="ARBA" id="ARBA00033237"/>
    </source>
</evidence>
<dbReference type="Gene3D" id="3.50.7.10">
    <property type="entry name" value="GroEL"/>
    <property type="match status" value="1"/>
</dbReference>
<protein>
    <recommendedName>
        <fullName evidence="3">T-complex protein 1 subunit beta</fullName>
    </recommendedName>
    <alternativeName>
        <fullName evidence="8">CCT-beta</fullName>
    </alternativeName>
</protein>
<evidence type="ECO:0000256" key="4">
    <source>
        <dbReference type="ARBA" id="ARBA00022490"/>
    </source>
</evidence>
<comment type="subcellular location">
    <subcellularLocation>
        <location evidence="1">Cytoplasm</location>
    </subcellularLocation>
</comment>
<dbReference type="NCBIfam" id="TIGR02341">
    <property type="entry name" value="chap_CCT_beta"/>
    <property type="match status" value="1"/>
</dbReference>
<evidence type="ECO:0000256" key="7">
    <source>
        <dbReference type="ARBA" id="ARBA00023186"/>
    </source>
</evidence>
<dbReference type="InterPro" id="IPR027410">
    <property type="entry name" value="TCP-1-like_intermed_sf"/>
</dbReference>
<organism evidence="11 12">
    <name type="scientific">Cichlidogyrus casuarinus</name>
    <dbReference type="NCBI Taxonomy" id="1844966"/>
    <lineage>
        <taxon>Eukaryota</taxon>
        <taxon>Metazoa</taxon>
        <taxon>Spiralia</taxon>
        <taxon>Lophotrochozoa</taxon>
        <taxon>Platyhelminthes</taxon>
        <taxon>Monogenea</taxon>
        <taxon>Monopisthocotylea</taxon>
        <taxon>Dactylogyridea</taxon>
        <taxon>Ancyrocephalidae</taxon>
        <taxon>Cichlidogyrus</taxon>
    </lineage>
</organism>
<dbReference type="Proteomes" id="UP001626550">
    <property type="component" value="Unassembled WGS sequence"/>
</dbReference>
<keyword evidence="5 9" id="KW-0547">Nucleotide-binding</keyword>
<keyword evidence="4" id="KW-0963">Cytoplasm</keyword>
<dbReference type="InterPro" id="IPR002194">
    <property type="entry name" value="Chaperonin_TCP-1_CS"/>
</dbReference>
<evidence type="ECO:0000256" key="6">
    <source>
        <dbReference type="ARBA" id="ARBA00022840"/>
    </source>
</evidence>
<dbReference type="InterPro" id="IPR012716">
    <property type="entry name" value="Chap_CCT_beta"/>
</dbReference>
<dbReference type="NCBIfam" id="NF041083">
    <property type="entry name" value="thermosome_beta"/>
    <property type="match status" value="1"/>
</dbReference>
<dbReference type="InterPro" id="IPR002423">
    <property type="entry name" value="Cpn60/GroEL/TCP-1"/>
</dbReference>
<evidence type="ECO:0000256" key="10">
    <source>
        <dbReference type="SAM" id="Phobius"/>
    </source>
</evidence>
<dbReference type="PROSITE" id="PS00995">
    <property type="entry name" value="TCP1_3"/>
    <property type="match status" value="1"/>
</dbReference>